<dbReference type="InterPro" id="IPR012337">
    <property type="entry name" value="RNaseH-like_sf"/>
</dbReference>
<sequence length="95" mass="10943">MPYQGAFKITSLFVNEWIARFGTPIGLHPGQGAEFERGLLEEVCRMFHIHKTQTTPYHSRSTGLVERTNGTVTTILRAFIERHQSDRWDEILLSI</sequence>
<comment type="caution">
    <text evidence="2">The sequence shown here is derived from an EMBL/GenBank/DDBJ whole genome shotgun (WGS) entry which is preliminary data.</text>
</comment>
<name>A0A5J4NN63_9TREM</name>
<dbReference type="InterPro" id="IPR036397">
    <property type="entry name" value="RNaseH_sf"/>
</dbReference>
<evidence type="ECO:0000313" key="3">
    <source>
        <dbReference type="Proteomes" id="UP000324629"/>
    </source>
</evidence>
<dbReference type="PROSITE" id="PS50994">
    <property type="entry name" value="INTEGRASE"/>
    <property type="match status" value="1"/>
</dbReference>
<protein>
    <recommendedName>
        <fullName evidence="1">Integrase catalytic domain-containing protein</fullName>
    </recommendedName>
</protein>
<accession>A0A5J4NN63</accession>
<evidence type="ECO:0000313" key="2">
    <source>
        <dbReference type="EMBL" id="KAA3677067.1"/>
    </source>
</evidence>
<proteinExistence type="predicted"/>
<keyword evidence="3" id="KW-1185">Reference proteome</keyword>
<dbReference type="PANTHER" id="PTHR37984:SF15">
    <property type="entry name" value="INTEGRASE CATALYTIC DOMAIN-CONTAINING PROTEIN"/>
    <property type="match status" value="1"/>
</dbReference>
<dbReference type="AlphaFoldDB" id="A0A5J4NN63"/>
<dbReference type="PANTHER" id="PTHR37984">
    <property type="entry name" value="PROTEIN CBG26694"/>
    <property type="match status" value="1"/>
</dbReference>
<feature type="domain" description="Integrase catalytic" evidence="1">
    <location>
        <begin position="1"/>
        <end position="95"/>
    </location>
</feature>
<organism evidence="2 3">
    <name type="scientific">Paragonimus westermani</name>
    <dbReference type="NCBI Taxonomy" id="34504"/>
    <lineage>
        <taxon>Eukaryota</taxon>
        <taxon>Metazoa</taxon>
        <taxon>Spiralia</taxon>
        <taxon>Lophotrochozoa</taxon>
        <taxon>Platyhelminthes</taxon>
        <taxon>Trematoda</taxon>
        <taxon>Digenea</taxon>
        <taxon>Plagiorchiida</taxon>
        <taxon>Troglotremata</taxon>
        <taxon>Troglotrematidae</taxon>
        <taxon>Paragonimus</taxon>
    </lineage>
</organism>
<gene>
    <name evidence="2" type="ORF">DEA37_0009529</name>
</gene>
<dbReference type="GO" id="GO:0003676">
    <property type="term" value="F:nucleic acid binding"/>
    <property type="evidence" value="ECO:0007669"/>
    <property type="project" value="InterPro"/>
</dbReference>
<dbReference type="Gene3D" id="3.30.420.10">
    <property type="entry name" value="Ribonuclease H-like superfamily/Ribonuclease H"/>
    <property type="match status" value="1"/>
</dbReference>
<dbReference type="InterPro" id="IPR001584">
    <property type="entry name" value="Integrase_cat-core"/>
</dbReference>
<dbReference type="Proteomes" id="UP000324629">
    <property type="component" value="Unassembled WGS sequence"/>
</dbReference>
<reference evidence="2 3" key="1">
    <citation type="journal article" date="2019" name="Gigascience">
        <title>Whole-genome sequence of the oriental lung fluke Paragonimus westermani.</title>
        <authorList>
            <person name="Oey H."/>
            <person name="Zakrzewski M."/>
            <person name="Narain K."/>
            <person name="Devi K.R."/>
            <person name="Agatsuma T."/>
            <person name="Nawaratna S."/>
            <person name="Gobert G.N."/>
            <person name="Jones M.K."/>
            <person name="Ragan M.A."/>
            <person name="McManus D.P."/>
            <person name="Krause L."/>
        </authorList>
    </citation>
    <scope>NUCLEOTIDE SEQUENCE [LARGE SCALE GENOMIC DNA]</scope>
    <source>
        <strain evidence="2 3">IND2009</strain>
    </source>
</reference>
<dbReference type="GO" id="GO:0015074">
    <property type="term" value="P:DNA integration"/>
    <property type="evidence" value="ECO:0007669"/>
    <property type="project" value="InterPro"/>
</dbReference>
<dbReference type="InterPro" id="IPR050951">
    <property type="entry name" value="Retrovirus_Pol_polyprotein"/>
</dbReference>
<dbReference type="EMBL" id="QNGE01001678">
    <property type="protein sequence ID" value="KAA3677067.1"/>
    <property type="molecule type" value="Genomic_DNA"/>
</dbReference>
<dbReference type="SUPFAM" id="SSF53098">
    <property type="entry name" value="Ribonuclease H-like"/>
    <property type="match status" value="1"/>
</dbReference>
<evidence type="ECO:0000259" key="1">
    <source>
        <dbReference type="PROSITE" id="PS50994"/>
    </source>
</evidence>